<evidence type="ECO:0000256" key="11">
    <source>
        <dbReference type="ARBA" id="ARBA00046266"/>
    </source>
</evidence>
<evidence type="ECO:0000313" key="12">
    <source>
        <dbReference type="EMBL" id="KAH1123106.1"/>
    </source>
</evidence>
<dbReference type="OrthoDB" id="415867at2759"/>
<proteinExistence type="predicted"/>
<name>A0A9D3WGH3_9ROSI</name>
<accession>A0A9D3WGH3</accession>
<dbReference type="AlphaFoldDB" id="A0A9D3WGH3"/>
<gene>
    <name evidence="12" type="ORF">J1N35_006266</name>
</gene>
<evidence type="ECO:0000256" key="7">
    <source>
        <dbReference type="ARBA" id="ARBA00022989"/>
    </source>
</evidence>
<comment type="subunit">
    <text evidence="10">The 4 large subunits of the cytochrome b6-f complex are cytochrome b6, subunit IV (17 kDa polypeptide, PetD), cytochrome f and the Rieske protein, while the 4 small subunits are PetG, PetL, PetM and PetN. The complex functions as a dimer.</text>
</comment>
<dbReference type="PANTHER" id="PTHR33288:SF10">
    <property type="entry name" value="CYTOCHROME F"/>
    <property type="match status" value="1"/>
</dbReference>
<dbReference type="Gene3D" id="2.40.50.100">
    <property type="match status" value="1"/>
</dbReference>
<keyword evidence="3" id="KW-0602">Photosynthesis</keyword>
<dbReference type="InterPro" id="IPR002325">
    <property type="entry name" value="Cyt_f"/>
</dbReference>
<dbReference type="PANTHER" id="PTHR33288">
    <property type="match status" value="1"/>
</dbReference>
<keyword evidence="8" id="KW-0793">Thylakoid</keyword>
<dbReference type="InterPro" id="IPR036826">
    <property type="entry name" value="Cyt_f_lg_dom_sf"/>
</dbReference>
<keyword evidence="7" id="KW-1133">Transmembrane helix</keyword>
<keyword evidence="13" id="KW-1185">Reference proteome</keyword>
<comment type="subcellular location">
    <subcellularLocation>
        <location evidence="11">Plastid thylakoid membrane</location>
        <topology evidence="11">Single-pass membrane protein</topology>
    </subcellularLocation>
</comment>
<dbReference type="GO" id="GO:0020037">
    <property type="term" value="F:heme binding"/>
    <property type="evidence" value="ECO:0007669"/>
    <property type="project" value="InterPro"/>
</dbReference>
<dbReference type="PROSITE" id="PS51010">
    <property type="entry name" value="CYTF"/>
    <property type="match status" value="1"/>
</dbReference>
<dbReference type="Gene3D" id="2.60.40.830">
    <property type="entry name" value="Cytochrome f large domain"/>
    <property type="match status" value="1"/>
</dbReference>
<dbReference type="Pfam" id="PF01333">
    <property type="entry name" value="Apocytochr_F_C"/>
    <property type="match status" value="1"/>
</dbReference>
<keyword evidence="4" id="KW-0934">Plastid</keyword>
<dbReference type="InterPro" id="IPR011054">
    <property type="entry name" value="Rudment_hybrid_motif"/>
</dbReference>
<evidence type="ECO:0000256" key="5">
    <source>
        <dbReference type="ARBA" id="ARBA00022692"/>
    </source>
</evidence>
<comment type="function">
    <text evidence="1">Component of the cytochrome b6-f complex, which mediates electron transfer between photosystem II (PSII) and photosystem I (PSI), cyclic electron flow around PSI, and state transitions.</text>
</comment>
<dbReference type="SUPFAM" id="SSF49441">
    <property type="entry name" value="Cytochrome f, large domain"/>
    <property type="match status" value="1"/>
</dbReference>
<evidence type="ECO:0000256" key="10">
    <source>
        <dbReference type="ARBA" id="ARBA00025834"/>
    </source>
</evidence>
<evidence type="ECO:0000256" key="9">
    <source>
        <dbReference type="ARBA" id="ARBA00023136"/>
    </source>
</evidence>
<evidence type="ECO:0000256" key="6">
    <source>
        <dbReference type="ARBA" id="ARBA00022729"/>
    </source>
</evidence>
<evidence type="ECO:0000256" key="4">
    <source>
        <dbReference type="ARBA" id="ARBA00022640"/>
    </source>
</evidence>
<dbReference type="GO" id="GO:0005506">
    <property type="term" value="F:iron ion binding"/>
    <property type="evidence" value="ECO:0007669"/>
    <property type="project" value="InterPro"/>
</dbReference>
<dbReference type="Proteomes" id="UP000828251">
    <property type="component" value="Unassembled WGS sequence"/>
</dbReference>
<dbReference type="SUPFAM" id="SSF51246">
    <property type="entry name" value="Rudiment single hybrid motif"/>
    <property type="match status" value="1"/>
</dbReference>
<keyword evidence="6" id="KW-0732">Signal</keyword>
<dbReference type="GO" id="GO:0009055">
    <property type="term" value="F:electron transfer activity"/>
    <property type="evidence" value="ECO:0007669"/>
    <property type="project" value="InterPro"/>
</dbReference>
<keyword evidence="5" id="KW-0812">Transmembrane</keyword>
<dbReference type="GO" id="GO:0015979">
    <property type="term" value="P:photosynthesis"/>
    <property type="evidence" value="ECO:0007669"/>
    <property type="project" value="UniProtKB-KW"/>
</dbReference>
<evidence type="ECO:0000256" key="2">
    <source>
        <dbReference type="ARBA" id="ARBA00013528"/>
    </source>
</evidence>
<protein>
    <recommendedName>
        <fullName evidence="2">Cytochrome f</fullName>
    </recommendedName>
</protein>
<keyword evidence="9" id="KW-0472">Membrane</keyword>
<organism evidence="12 13">
    <name type="scientific">Gossypium stocksii</name>
    <dbReference type="NCBI Taxonomy" id="47602"/>
    <lineage>
        <taxon>Eukaryota</taxon>
        <taxon>Viridiplantae</taxon>
        <taxon>Streptophyta</taxon>
        <taxon>Embryophyta</taxon>
        <taxon>Tracheophyta</taxon>
        <taxon>Spermatophyta</taxon>
        <taxon>Magnoliopsida</taxon>
        <taxon>eudicotyledons</taxon>
        <taxon>Gunneridae</taxon>
        <taxon>Pentapetalae</taxon>
        <taxon>rosids</taxon>
        <taxon>malvids</taxon>
        <taxon>Malvales</taxon>
        <taxon>Malvaceae</taxon>
        <taxon>Malvoideae</taxon>
        <taxon>Gossypium</taxon>
    </lineage>
</organism>
<reference evidence="12 13" key="1">
    <citation type="journal article" date="2021" name="Plant Biotechnol. J.">
        <title>Multi-omics assisted identification of the key and species-specific regulatory components of drought-tolerant mechanisms in Gossypium stocksii.</title>
        <authorList>
            <person name="Yu D."/>
            <person name="Ke L."/>
            <person name="Zhang D."/>
            <person name="Wu Y."/>
            <person name="Sun Y."/>
            <person name="Mei J."/>
            <person name="Sun J."/>
            <person name="Sun Y."/>
        </authorList>
    </citation>
    <scope>NUCLEOTIDE SEQUENCE [LARGE SCALE GENOMIC DNA]</scope>
    <source>
        <strain evidence="13">cv. E1</strain>
        <tissue evidence="12">Leaf</tissue>
    </source>
</reference>
<dbReference type="GO" id="GO:0009535">
    <property type="term" value="C:chloroplast thylakoid membrane"/>
    <property type="evidence" value="ECO:0007669"/>
    <property type="project" value="TreeGrafter"/>
</dbReference>
<sequence>MLILKVLATPDSFFLLPQLSGSFPILSLDPASNKDVHFLKYLIYISRNKRKGQIYSDGNKSNNNIYNATCIASKNHMKREREYKITTTDALNGHQVVDIIPSGSKLLVSKGESIKLDQLLTINPNVGRLTNH</sequence>
<dbReference type="EMBL" id="JAIQCV010000002">
    <property type="protein sequence ID" value="KAH1123106.1"/>
    <property type="molecule type" value="Genomic_DNA"/>
</dbReference>
<evidence type="ECO:0000256" key="8">
    <source>
        <dbReference type="ARBA" id="ARBA00023078"/>
    </source>
</evidence>
<evidence type="ECO:0000256" key="3">
    <source>
        <dbReference type="ARBA" id="ARBA00022531"/>
    </source>
</evidence>
<evidence type="ECO:0000313" key="13">
    <source>
        <dbReference type="Proteomes" id="UP000828251"/>
    </source>
</evidence>
<evidence type="ECO:0000256" key="1">
    <source>
        <dbReference type="ARBA" id="ARBA00003068"/>
    </source>
</evidence>
<comment type="caution">
    <text evidence="12">The sequence shown here is derived from an EMBL/GenBank/DDBJ whole genome shotgun (WGS) entry which is preliminary data.</text>
</comment>